<comment type="similarity">
    <text evidence="4">Belongs to the FMR1 family.</text>
</comment>
<evidence type="ECO:0000256" key="9">
    <source>
        <dbReference type="ARBA" id="ARBA00022845"/>
    </source>
</evidence>
<evidence type="ECO:0000256" key="7">
    <source>
        <dbReference type="ARBA" id="ARBA00022599"/>
    </source>
</evidence>
<evidence type="ECO:0000256" key="10">
    <source>
        <dbReference type="ARBA" id="ARBA00022884"/>
    </source>
</evidence>
<dbReference type="GO" id="GO:0043005">
    <property type="term" value="C:neuron projection"/>
    <property type="evidence" value="ECO:0007669"/>
    <property type="project" value="UniProtKB-KW"/>
</dbReference>
<evidence type="ECO:0000256" key="16">
    <source>
        <dbReference type="ARBA" id="ARBA00034100"/>
    </source>
</evidence>
<keyword evidence="9" id="KW-0810">Translation regulation</keyword>
<evidence type="ECO:0000256" key="2">
    <source>
        <dbReference type="ARBA" id="ARBA00004484"/>
    </source>
</evidence>
<dbReference type="GO" id="GO:0045727">
    <property type="term" value="P:positive regulation of translation"/>
    <property type="evidence" value="ECO:0007669"/>
    <property type="project" value="TreeGrafter"/>
</dbReference>
<keyword evidence="25" id="KW-1185">Reference proteome</keyword>
<dbReference type="InterPro" id="IPR022034">
    <property type="entry name" value="FMR1-like_C_core"/>
</dbReference>
<keyword evidence="13" id="KW-0628">Postsynaptic cell membrane</keyword>
<keyword evidence="15" id="KW-0687">Ribonucleoprotein</keyword>
<feature type="domain" description="Agenet-like" evidence="23">
    <location>
        <begin position="64"/>
        <end position="116"/>
    </location>
</feature>
<dbReference type="GO" id="GO:0099577">
    <property type="term" value="P:regulation of translation at presynapse, modulating synaptic transmission"/>
    <property type="evidence" value="ECO:0007669"/>
    <property type="project" value="TreeGrafter"/>
</dbReference>
<dbReference type="Pfam" id="PF12235">
    <property type="entry name" value="FXMRP1_C_core"/>
    <property type="match status" value="1"/>
</dbReference>
<dbReference type="AlphaFoldDB" id="A0AAV2MH07"/>
<dbReference type="GO" id="GO:0003730">
    <property type="term" value="F:mRNA 3'-UTR binding"/>
    <property type="evidence" value="ECO:0007669"/>
    <property type="project" value="TreeGrafter"/>
</dbReference>
<dbReference type="PANTHER" id="PTHR10603:SF4">
    <property type="entry name" value="FRAGILE X MESSENGER RIBONUCLEOPROTEIN 1"/>
    <property type="match status" value="1"/>
</dbReference>
<evidence type="ECO:0000256" key="19">
    <source>
        <dbReference type="ARBA" id="ARBA00059009"/>
    </source>
</evidence>
<keyword evidence="7" id="KW-0771">Synaptosome</keyword>
<dbReference type="Proteomes" id="UP001497482">
    <property type="component" value="Chromosome 8"/>
</dbReference>
<dbReference type="FunFam" id="2.30.30.140:FF:000001">
    <property type="entry name" value="Fragile X mental retardation 1, isoform CRA_e"/>
    <property type="match status" value="1"/>
</dbReference>
<dbReference type="SUPFAM" id="SSF54791">
    <property type="entry name" value="Eukaryotic type KH-domain (KH-domain type I)"/>
    <property type="match status" value="2"/>
</dbReference>
<dbReference type="Pfam" id="PF18336">
    <property type="entry name" value="Tudor_FRX1"/>
    <property type="match status" value="1"/>
</dbReference>
<dbReference type="GO" id="GO:0007399">
    <property type="term" value="P:nervous system development"/>
    <property type="evidence" value="ECO:0007669"/>
    <property type="project" value="UniProtKB-KW"/>
</dbReference>
<dbReference type="InterPro" id="IPR004088">
    <property type="entry name" value="KH_dom_type_1"/>
</dbReference>
<dbReference type="GO" id="GO:0048513">
    <property type="term" value="P:animal organ development"/>
    <property type="evidence" value="ECO:0007669"/>
    <property type="project" value="TreeGrafter"/>
</dbReference>
<dbReference type="InterPro" id="IPR036612">
    <property type="entry name" value="KH_dom_type_1_sf"/>
</dbReference>
<gene>
    <name evidence="24" type="ORF">KC01_LOCUS38760</name>
</gene>
<dbReference type="CDD" id="cd20474">
    <property type="entry name" value="Tudor_Agenet_FMR1_rpt2"/>
    <property type="match status" value="1"/>
</dbReference>
<evidence type="ECO:0000256" key="8">
    <source>
        <dbReference type="ARBA" id="ARBA00022737"/>
    </source>
</evidence>
<name>A0AAV2MH07_KNICA</name>
<comment type="subcellular location">
    <subcellularLocation>
        <location evidence="3">Cell projection</location>
        <location evidence="3">Filopodium tip</location>
    </subcellularLocation>
    <subcellularLocation>
        <location evidence="1">Cytoplasm</location>
        <location evidence="1">Stress granule</location>
    </subcellularLocation>
    <subcellularLocation>
        <location evidence="2">Perikaryon</location>
    </subcellularLocation>
    <subcellularLocation>
        <location evidence="16">Postsynaptic cell membrane</location>
    </subcellularLocation>
    <subcellularLocation>
        <location evidence="18">Presynaptic cell membrane</location>
    </subcellularLocation>
    <subcellularLocation>
        <location evidence="17">Synapse</location>
        <location evidence="17">Synaptosome</location>
    </subcellularLocation>
</comment>
<dbReference type="InterPro" id="IPR008395">
    <property type="entry name" value="Agenet-like_dom"/>
</dbReference>
<dbReference type="SMART" id="SM00322">
    <property type="entry name" value="KH"/>
    <property type="match status" value="2"/>
</dbReference>
<comment type="function">
    <text evidence="19">Multifunctional polyribosome-associated RNA-binding protein that plays a central role in neuronal development and synaptic plasticity through the regulation of alternative mRNA splicing, mRNA stability, mRNA dendritic transport and postsynaptic local protein synthesis of target mRNAs. Acts as an mRNA regulator by mediating formation of some phase-separated membraneless compartment: undergoes liquid-liquid phase separation upon binding to target mRNAs, leading to assemble mRNAs into cytoplasmic ribonucleoprotein granules that concentrate mRNAs with associated regulatory factors. Binds poly(G) and poly(U), and to a lower extent poly(A) and poly(C). Forms a cytoplasmic messenger ribonucleoprotein (mRNP) network by packaging long mRNAs, serving as a scaffold that recruits proteins and signaling molecules. This network facilitates signaling reactions by maintaining proximity between kinases and substrates.</text>
</comment>
<dbReference type="CDD" id="cd22512">
    <property type="entry name" value="KH_I_FMR1_rpt3"/>
    <property type="match status" value="1"/>
</dbReference>
<feature type="compositionally biased region" description="Gly residues" evidence="22">
    <location>
        <begin position="490"/>
        <end position="504"/>
    </location>
</feature>
<dbReference type="GO" id="GO:0005634">
    <property type="term" value="C:nucleus"/>
    <property type="evidence" value="ECO:0007669"/>
    <property type="project" value="TreeGrafter"/>
</dbReference>
<dbReference type="GO" id="GO:0051028">
    <property type="term" value="P:mRNA transport"/>
    <property type="evidence" value="ECO:0007669"/>
    <property type="project" value="TreeGrafter"/>
</dbReference>
<evidence type="ECO:0000313" key="24">
    <source>
        <dbReference type="EMBL" id="CAL1612439.1"/>
    </source>
</evidence>
<dbReference type="PROSITE" id="PS51641">
    <property type="entry name" value="AGENET_LIKE"/>
    <property type="match status" value="2"/>
</dbReference>
<organism evidence="24 25">
    <name type="scientific">Knipowitschia caucasica</name>
    <name type="common">Caucasian dwarf goby</name>
    <name type="synonym">Pomatoschistus caucasicus</name>
    <dbReference type="NCBI Taxonomy" id="637954"/>
    <lineage>
        <taxon>Eukaryota</taxon>
        <taxon>Metazoa</taxon>
        <taxon>Chordata</taxon>
        <taxon>Craniata</taxon>
        <taxon>Vertebrata</taxon>
        <taxon>Euteleostomi</taxon>
        <taxon>Actinopterygii</taxon>
        <taxon>Neopterygii</taxon>
        <taxon>Teleostei</taxon>
        <taxon>Neoteleostei</taxon>
        <taxon>Acanthomorphata</taxon>
        <taxon>Gobiaria</taxon>
        <taxon>Gobiiformes</taxon>
        <taxon>Gobioidei</taxon>
        <taxon>Gobiidae</taxon>
        <taxon>Gobiinae</taxon>
        <taxon>Knipowitschia</taxon>
    </lineage>
</organism>
<keyword evidence="14" id="KW-0966">Cell projection</keyword>
<evidence type="ECO:0000256" key="13">
    <source>
        <dbReference type="ARBA" id="ARBA00023257"/>
    </source>
</evidence>
<evidence type="ECO:0000256" key="1">
    <source>
        <dbReference type="ARBA" id="ARBA00004210"/>
    </source>
</evidence>
<dbReference type="InterPro" id="IPR041560">
    <property type="entry name" value="Tudor_FRM1"/>
</dbReference>
<dbReference type="EMBL" id="OZ035830">
    <property type="protein sequence ID" value="CAL1612439.1"/>
    <property type="molecule type" value="Genomic_DNA"/>
</dbReference>
<comment type="subunit">
    <text evidence="20">Homodimer. Heterodimer.</text>
</comment>
<feature type="compositionally biased region" description="Basic and acidic residues" evidence="22">
    <location>
        <begin position="412"/>
        <end position="423"/>
    </location>
</feature>
<proteinExistence type="inferred from homology"/>
<dbReference type="FunFam" id="2.30.30.140:FF:000002">
    <property type="entry name" value="Fragile X mental retardation 1, isoform CRA_e"/>
    <property type="match status" value="1"/>
</dbReference>
<keyword evidence="13" id="KW-0472">Membrane</keyword>
<dbReference type="GO" id="GO:0048170">
    <property type="term" value="P:positive regulation of long-term neuronal synaptic plasticity"/>
    <property type="evidence" value="ECO:0007669"/>
    <property type="project" value="TreeGrafter"/>
</dbReference>
<dbReference type="PROSITE" id="PS50084">
    <property type="entry name" value="KH_TYPE_1"/>
    <property type="match status" value="2"/>
</dbReference>
<feature type="compositionally biased region" description="Polar residues" evidence="22">
    <location>
        <begin position="439"/>
        <end position="451"/>
    </location>
</feature>
<evidence type="ECO:0000256" key="3">
    <source>
        <dbReference type="ARBA" id="ARBA00004495"/>
    </source>
</evidence>
<evidence type="ECO:0000256" key="21">
    <source>
        <dbReference type="PROSITE-ProRule" id="PRU00117"/>
    </source>
</evidence>
<evidence type="ECO:0000256" key="6">
    <source>
        <dbReference type="ARBA" id="ARBA00022491"/>
    </source>
</evidence>
<dbReference type="GO" id="GO:0045211">
    <property type="term" value="C:postsynaptic membrane"/>
    <property type="evidence" value="ECO:0007669"/>
    <property type="project" value="UniProtKB-SubCell"/>
</dbReference>
<dbReference type="GO" id="GO:0045182">
    <property type="term" value="F:translation regulator activity"/>
    <property type="evidence" value="ECO:0007669"/>
    <property type="project" value="TreeGrafter"/>
</dbReference>
<reference evidence="24 25" key="1">
    <citation type="submission" date="2024-04" db="EMBL/GenBank/DDBJ databases">
        <authorList>
            <person name="Waldvogel A.-M."/>
            <person name="Schoenle A."/>
        </authorList>
    </citation>
    <scope>NUCLEOTIDE SEQUENCE [LARGE SCALE GENOMIC DNA]</scope>
</reference>
<evidence type="ECO:0000256" key="11">
    <source>
        <dbReference type="ARBA" id="ARBA00022902"/>
    </source>
</evidence>
<dbReference type="Gene3D" id="3.30.1370.10">
    <property type="entry name" value="K Homology domain, type 1"/>
    <property type="match status" value="2"/>
</dbReference>
<dbReference type="Pfam" id="PF05641">
    <property type="entry name" value="Agenet"/>
    <property type="match status" value="1"/>
</dbReference>
<dbReference type="GO" id="GO:0042734">
    <property type="term" value="C:presynaptic membrane"/>
    <property type="evidence" value="ECO:0007669"/>
    <property type="project" value="UniProtKB-SubCell"/>
</dbReference>
<dbReference type="InterPro" id="IPR004087">
    <property type="entry name" value="KH_dom"/>
</dbReference>
<accession>A0AAV2MH07</accession>
<keyword evidence="10 21" id="KW-0694">RNA-binding</keyword>
<keyword evidence="12" id="KW-0770">Synapse</keyword>
<dbReference type="FunFam" id="3.30.1370.10:FF:000054">
    <property type="entry name" value="Fragile X mental retardation protein 1"/>
    <property type="match status" value="1"/>
</dbReference>
<dbReference type="InterPro" id="IPR040472">
    <property type="entry name" value="FMRP_KH0"/>
</dbReference>
<dbReference type="InterPro" id="IPR040148">
    <property type="entry name" value="FMR1"/>
</dbReference>
<dbReference type="Pfam" id="PF00013">
    <property type="entry name" value="KH_1"/>
    <property type="match status" value="2"/>
</dbReference>
<keyword evidence="6" id="KW-0678">Repressor</keyword>
<keyword evidence="8" id="KW-0677">Repeat</keyword>
<feature type="compositionally biased region" description="Gly residues" evidence="22">
    <location>
        <begin position="424"/>
        <end position="438"/>
    </location>
</feature>
<dbReference type="GO" id="GO:0043204">
    <property type="term" value="C:perikaryon"/>
    <property type="evidence" value="ECO:0007669"/>
    <property type="project" value="UniProtKB-SubCell"/>
</dbReference>
<evidence type="ECO:0000313" key="25">
    <source>
        <dbReference type="Proteomes" id="UP001497482"/>
    </source>
</evidence>
<dbReference type="GO" id="GO:1990904">
    <property type="term" value="C:ribonucleoprotein complex"/>
    <property type="evidence" value="ECO:0007669"/>
    <property type="project" value="UniProtKB-KW"/>
</dbReference>
<feature type="region of interest" description="Disordered" evidence="22">
    <location>
        <begin position="380"/>
        <end position="507"/>
    </location>
</feature>
<dbReference type="GO" id="GO:0032433">
    <property type="term" value="C:filopodium tip"/>
    <property type="evidence" value="ECO:0007669"/>
    <property type="project" value="UniProtKB-SubCell"/>
</dbReference>
<dbReference type="GO" id="GO:0010494">
    <property type="term" value="C:cytoplasmic stress granule"/>
    <property type="evidence" value="ECO:0007669"/>
    <property type="project" value="UniProtKB-SubCell"/>
</dbReference>
<evidence type="ECO:0000256" key="12">
    <source>
        <dbReference type="ARBA" id="ARBA00023018"/>
    </source>
</evidence>
<feature type="domain" description="Agenet-like" evidence="23">
    <location>
        <begin position="4"/>
        <end position="50"/>
    </location>
</feature>
<protein>
    <recommendedName>
        <fullName evidence="23">Agenet-like domain-containing protein</fullName>
    </recommendedName>
</protein>
<dbReference type="FunFam" id="3.30.1370.10:FF:000004">
    <property type="entry name" value="Fragile X mental retardation 1, isoform CRA_e"/>
    <property type="match status" value="1"/>
</dbReference>
<evidence type="ECO:0000256" key="14">
    <source>
        <dbReference type="ARBA" id="ARBA00023273"/>
    </source>
</evidence>
<dbReference type="GO" id="GO:0043488">
    <property type="term" value="P:regulation of mRNA stability"/>
    <property type="evidence" value="ECO:0007669"/>
    <property type="project" value="TreeGrafter"/>
</dbReference>
<evidence type="ECO:0000256" key="20">
    <source>
        <dbReference type="ARBA" id="ARBA00062475"/>
    </source>
</evidence>
<evidence type="ECO:0000256" key="15">
    <source>
        <dbReference type="ARBA" id="ARBA00023274"/>
    </source>
</evidence>
<evidence type="ECO:0000256" key="22">
    <source>
        <dbReference type="SAM" id="MobiDB-lite"/>
    </source>
</evidence>
<evidence type="ECO:0000259" key="23">
    <source>
        <dbReference type="PROSITE" id="PS51641"/>
    </source>
</evidence>
<dbReference type="Gene3D" id="2.30.30.140">
    <property type="match status" value="2"/>
</dbReference>
<dbReference type="Pfam" id="PF17904">
    <property type="entry name" value="KH_9"/>
    <property type="match status" value="1"/>
</dbReference>
<dbReference type="PANTHER" id="PTHR10603">
    <property type="entry name" value="FRAGILE X MENTAL RETARDATION SYNDROME-RELATED PROTEIN"/>
    <property type="match status" value="1"/>
</dbReference>
<evidence type="ECO:0000256" key="17">
    <source>
        <dbReference type="ARBA" id="ARBA00034102"/>
    </source>
</evidence>
<evidence type="ECO:0000256" key="18">
    <source>
        <dbReference type="ARBA" id="ARBA00034111"/>
    </source>
</evidence>
<sequence length="517" mass="57326">MEELVVEVRGTSGAFYKAFVKDVQESSVSVTFENNWQPERQISFSDVRFPPPPGATLKEINESDEVEVYSRANDKEPCGWWPAKVRMVKGEFYVIEYAACDATLNEIVTLERLRAVNPNKANAKATFIKIRLDVPEDLRQLCSKESSHKDFKKAVTAFSVTYDSEKKQLVILSVNEVTTRRAQMMSDMHFRSLRTKLSLMQRNEEASKQLESSRQLASRFHDQFCVRDDLMGLAIGTHGANIQQARKVTGVTNIDLDEETCTFHIYGEDQEAVRLARTFLEFSEDVIQVPRNLVGKVIGKNGKLIQEVVDKSGVVRVRIEPENDKKPTAATDEGMVPFVFVGTKEAISNATVLLDYHLNYLKEVDQLRLERLQIDEQLRQIGGAGPGPGPGPGPGSRNPKDKVYVFDNGAGRGERGDRGERGRPYGGRGRGRRGGGAFTSGTNSEASNVSETESDHKDELSDWSLAPADELLTGGGTLPRRSGEGRRRGTGAGLRGRGGRGRGGFKGERLFDHCLVK</sequence>
<evidence type="ECO:0000256" key="4">
    <source>
        <dbReference type="ARBA" id="ARBA00006633"/>
    </source>
</evidence>
<evidence type="ECO:0000256" key="5">
    <source>
        <dbReference type="ARBA" id="ARBA00022490"/>
    </source>
</evidence>
<keyword evidence="5" id="KW-0963">Cytoplasm</keyword>
<dbReference type="InterPro" id="IPR047436">
    <property type="entry name" value="Tudor_Agenet_FMR1_rpt2"/>
</dbReference>
<keyword evidence="11" id="KW-0524">Neurogenesis</keyword>